<dbReference type="EMBL" id="LXTW01000001">
    <property type="protein sequence ID" value="OBX88411.1"/>
    <property type="molecule type" value="Genomic_DNA"/>
</dbReference>
<proteinExistence type="predicted"/>
<protein>
    <submittedName>
        <fullName evidence="2">AAA family ATPase</fullName>
    </submittedName>
</protein>
<dbReference type="EMBL" id="CP065728">
    <property type="protein sequence ID" value="QPT44530.1"/>
    <property type="molecule type" value="Genomic_DNA"/>
</dbReference>
<dbReference type="Proteomes" id="UP000092575">
    <property type="component" value="Unassembled WGS sequence"/>
</dbReference>
<dbReference type="Pfam" id="PF13479">
    <property type="entry name" value="AAA_24"/>
    <property type="match status" value="1"/>
</dbReference>
<dbReference type="SUPFAM" id="SSF52540">
    <property type="entry name" value="P-loop containing nucleoside triphosphate hydrolases"/>
    <property type="match status" value="1"/>
</dbReference>
<evidence type="ECO:0000313" key="4">
    <source>
        <dbReference type="Proteomes" id="UP000594834"/>
    </source>
</evidence>
<reference evidence="2 4" key="2">
    <citation type="submission" date="2020-12" db="EMBL/GenBank/DDBJ databases">
        <title>FDA dAtabase for Regulatory Grade micrObial Sequences (FDA-ARGOS): Supporting development and validation of Infectious Disease Dx tests.</title>
        <authorList>
            <person name="Sproer C."/>
            <person name="Gronow S."/>
            <person name="Severitt S."/>
            <person name="Schroder I."/>
            <person name="Tallon L."/>
            <person name="Sadzewicz L."/>
            <person name="Zhao X."/>
            <person name="Boylan J."/>
            <person name="Ott S."/>
            <person name="Bowen H."/>
            <person name="Vavikolanu K."/>
            <person name="Mehta A."/>
            <person name="Aluvathingal J."/>
            <person name="Nadendla S."/>
            <person name="Lowell S."/>
            <person name="Myers T."/>
            <person name="Yan Y."/>
            <person name="Sichtig H."/>
        </authorList>
    </citation>
    <scope>NUCLEOTIDE SEQUENCE [LARGE SCALE GENOMIC DNA]</scope>
    <source>
        <strain evidence="2 4">FDAARGOS_869</strain>
    </source>
</reference>
<evidence type="ECO:0000313" key="2">
    <source>
        <dbReference type="EMBL" id="QPT44530.1"/>
    </source>
</evidence>
<reference evidence="1 3" key="1">
    <citation type="submission" date="2016-05" db="EMBL/GenBank/DDBJ databases">
        <title>Draft genome sequence of Moraxella nonliquefaciens CCUG 348T.</title>
        <authorList>
            <person name="Salva-Serra F."/>
            <person name="Engstrom-Jakobsson H."/>
            <person name="Thorell K."/>
            <person name="Gonzales-Siles L."/>
            <person name="Karlsson R."/>
            <person name="Boulund F."/>
            <person name="Engstrand L."/>
            <person name="Kristiansson E."/>
            <person name="Moore E."/>
        </authorList>
    </citation>
    <scope>NUCLEOTIDE SEQUENCE [LARGE SCALE GENOMIC DNA]</scope>
    <source>
        <strain evidence="1 3">CCUG 348</strain>
    </source>
</reference>
<dbReference type="STRING" id="478.A7456_00695"/>
<evidence type="ECO:0000313" key="1">
    <source>
        <dbReference type="EMBL" id="OBX88411.1"/>
    </source>
</evidence>
<dbReference type="AlphaFoldDB" id="A0A1B8QT91"/>
<organism evidence="1 3">
    <name type="scientific">Moraxella nonliquefaciens</name>
    <dbReference type="NCBI Taxonomy" id="478"/>
    <lineage>
        <taxon>Bacteria</taxon>
        <taxon>Pseudomonadati</taxon>
        <taxon>Pseudomonadota</taxon>
        <taxon>Gammaproteobacteria</taxon>
        <taxon>Moraxellales</taxon>
        <taxon>Moraxellaceae</taxon>
        <taxon>Moraxella</taxon>
    </lineage>
</organism>
<name>A0A1B8QT91_MORNO</name>
<keyword evidence="4" id="KW-1185">Reference proteome</keyword>
<dbReference type="RefSeq" id="WP_067006519.1">
    <property type="nucleotide sequence ID" value="NZ_CP065728.1"/>
</dbReference>
<dbReference type="Proteomes" id="UP000594834">
    <property type="component" value="Chromosome"/>
</dbReference>
<accession>A0A1B8QT91</accession>
<gene>
    <name evidence="1" type="ORF">A7456_00695</name>
    <name evidence="2" type="ORF">I6G26_10945</name>
</gene>
<sequence>MSDIGFNPYVVLISGKSGTGKSSSLEGLTNHEKVLYLNCENGRALPFKSGFKEVTITHPEQVITYLTKATDNDKFETIVIDSITYLMDMYESKVVLTSSNVQKAWGDYSQFFKRLMHAVANCNKQIIFTAHTYSQYNESSQEFETAIPVKGALAKNGIESYFSVVVSPKKEKTGKLEDYQSDLLTVTEDEEDLGFKHVIQTRVTKDTVNERIKTPKNMFSRNEILIDGNIQLILDRLKVYYDKS</sequence>
<dbReference type="InterPro" id="IPR027417">
    <property type="entry name" value="P-loop_NTPase"/>
</dbReference>
<evidence type="ECO:0000313" key="3">
    <source>
        <dbReference type="Proteomes" id="UP000092575"/>
    </source>
</evidence>
<dbReference type="Gene3D" id="3.40.50.300">
    <property type="entry name" value="P-loop containing nucleotide triphosphate hydrolases"/>
    <property type="match status" value="1"/>
</dbReference>